<reference evidence="2 3" key="1">
    <citation type="submission" date="2024-02" db="EMBL/GenBank/DDBJ databases">
        <title>Haloferula sargassicola NBRC 104335.</title>
        <authorList>
            <person name="Ichikawa N."/>
            <person name="Katano-Makiyama Y."/>
            <person name="Hidaka K."/>
        </authorList>
    </citation>
    <scope>NUCLEOTIDE SEQUENCE [LARGE SCALE GENOMIC DNA]</scope>
    <source>
        <strain evidence="2 3">NBRC 104335</strain>
    </source>
</reference>
<evidence type="ECO:0000313" key="2">
    <source>
        <dbReference type="EMBL" id="GAA5482430.1"/>
    </source>
</evidence>
<evidence type="ECO:0000313" key="3">
    <source>
        <dbReference type="Proteomes" id="UP001476282"/>
    </source>
</evidence>
<name>A0ABP9ULF3_9BACT</name>
<dbReference type="Proteomes" id="UP001476282">
    <property type="component" value="Unassembled WGS sequence"/>
</dbReference>
<comment type="caution">
    <text evidence="2">The sequence shown here is derived from an EMBL/GenBank/DDBJ whole genome shotgun (WGS) entry which is preliminary data.</text>
</comment>
<dbReference type="PROSITE" id="PS51257">
    <property type="entry name" value="PROKAR_LIPOPROTEIN"/>
    <property type="match status" value="1"/>
</dbReference>
<feature type="compositionally biased region" description="Polar residues" evidence="1">
    <location>
        <begin position="35"/>
        <end position="52"/>
    </location>
</feature>
<evidence type="ECO:0008006" key="4">
    <source>
        <dbReference type="Google" id="ProtNLM"/>
    </source>
</evidence>
<sequence length="188" mass="19623">MKWIALAGLSLGLLGSCDEKDADGVPPSDGAGSRSVGSSSIEPSVASDNATEGVSPKLRVRPPKTEGRPVAKITKAGYAISPMSGKEVFIEGLEAGTVMRDPEFPDDEHGYFVVPEVEEKEPGDGPAVATAVPGKAGFVFSPFNNKIIDVKGIPPGTLVVDPTFPPSEKKCLRVPADPNLIVTETPQE</sequence>
<evidence type="ECO:0000256" key="1">
    <source>
        <dbReference type="SAM" id="MobiDB-lite"/>
    </source>
</evidence>
<keyword evidence="3" id="KW-1185">Reference proteome</keyword>
<proteinExistence type="predicted"/>
<protein>
    <recommendedName>
        <fullName evidence="4">Lipoprotein</fullName>
    </recommendedName>
</protein>
<gene>
    <name evidence="2" type="ORF">Hsar01_01652</name>
</gene>
<feature type="region of interest" description="Disordered" evidence="1">
    <location>
        <begin position="17"/>
        <end position="67"/>
    </location>
</feature>
<dbReference type="EMBL" id="BAABRI010000008">
    <property type="protein sequence ID" value="GAA5482430.1"/>
    <property type="molecule type" value="Genomic_DNA"/>
</dbReference>
<organism evidence="2 3">
    <name type="scientific">Haloferula sargassicola</name>
    <dbReference type="NCBI Taxonomy" id="490096"/>
    <lineage>
        <taxon>Bacteria</taxon>
        <taxon>Pseudomonadati</taxon>
        <taxon>Verrucomicrobiota</taxon>
        <taxon>Verrucomicrobiia</taxon>
        <taxon>Verrucomicrobiales</taxon>
        <taxon>Verrucomicrobiaceae</taxon>
        <taxon>Haloferula</taxon>
    </lineage>
</organism>
<accession>A0ABP9ULF3</accession>